<dbReference type="PATRIC" id="fig|1423779.3.peg.337"/>
<name>A0A0R1WC69_9LACO</name>
<dbReference type="Pfam" id="PF02744">
    <property type="entry name" value="GalP_UDP_tr_C"/>
    <property type="match status" value="1"/>
</dbReference>
<sequence>MKLMEEYADKVIASGAYEPLDRIYVLNKIRALVGDEDGEAQDDQPLVAQLVDLAVKHGQIEDGQTAREILNDQLYDLMTPRPSVVNSTFWEKYQQSPETATDWFYKLCTSNDYVKVAAIKKNVVFDKPTKYGNLEITINLSKPEKDPKAIAAAAHDTKKKYPQCALCMENEGYKGRLGQAARSNHRIIRMMIGGKQWGFQYSPYAYFNEHCIFLYGEHEPMKINRQTLVNLVEIENTLPAYFVGSNADLPIVGGSMLAHEHYQGGRHVFPMMKATIKKELHFEDYPAVKAGIVNWPMSDIRLTSADATQLIDLGTHIIDVWDHYSDESLNIKAFDGDTRHHTVTPIMHRDGDSYVLDLVLRDNNTNDQYPLGIFHPHEKLWHIKKENIGLIEVMGRAILPARLKDELAEVKKFWLGQENKIADSHLPWAKEVQDRLEITRDNVDEVLEQELANIFANVLENAGVFKDDAAGQAGWERFVNQL</sequence>
<dbReference type="GO" id="GO:0005737">
    <property type="term" value="C:cytoplasm"/>
    <property type="evidence" value="ECO:0007669"/>
    <property type="project" value="UniProtKB-SubCell"/>
</dbReference>
<comment type="pathway">
    <text evidence="3 10">Carbohydrate metabolism; galactose metabolism.</text>
</comment>
<keyword evidence="5 10" id="KW-0963">Cytoplasm</keyword>
<feature type="domain" description="Galactose-1-phosphate uridyl transferase N-terminal" evidence="11">
    <location>
        <begin position="17"/>
        <end position="220"/>
    </location>
</feature>
<evidence type="ECO:0000259" key="12">
    <source>
        <dbReference type="Pfam" id="PF02744"/>
    </source>
</evidence>
<evidence type="ECO:0000313" key="13">
    <source>
        <dbReference type="EMBL" id="KRM15550.1"/>
    </source>
</evidence>
<dbReference type="NCBIfam" id="NF003630">
    <property type="entry name" value="PRK05270.1-3"/>
    <property type="match status" value="1"/>
</dbReference>
<dbReference type="GO" id="GO:0006012">
    <property type="term" value="P:galactose metabolic process"/>
    <property type="evidence" value="ECO:0007669"/>
    <property type="project" value="UniProtKB-UniRule"/>
</dbReference>
<organism evidence="13 14">
    <name type="scientific">Limosilactobacillus oris DSM 4864</name>
    <dbReference type="NCBI Taxonomy" id="1423779"/>
    <lineage>
        <taxon>Bacteria</taxon>
        <taxon>Bacillati</taxon>
        <taxon>Bacillota</taxon>
        <taxon>Bacilli</taxon>
        <taxon>Lactobacillales</taxon>
        <taxon>Lactobacillaceae</taxon>
        <taxon>Limosilactobacillus</taxon>
    </lineage>
</organism>
<keyword evidence="6 10" id="KW-0808">Transferase</keyword>
<evidence type="ECO:0000259" key="11">
    <source>
        <dbReference type="Pfam" id="PF01087"/>
    </source>
</evidence>
<evidence type="ECO:0000256" key="6">
    <source>
        <dbReference type="ARBA" id="ARBA00022679"/>
    </source>
</evidence>
<dbReference type="GO" id="GO:0008108">
    <property type="term" value="F:UDP-glucose:hexose-1-phosphate uridylyltransferase activity"/>
    <property type="evidence" value="ECO:0007669"/>
    <property type="project" value="UniProtKB-UniRule"/>
</dbReference>
<feature type="domain" description="Galactose-1-phosphate uridyl transferase C-terminal" evidence="12">
    <location>
        <begin position="238"/>
        <end position="429"/>
    </location>
</feature>
<dbReference type="InterPro" id="IPR000766">
    <property type="entry name" value="GalP_uridyl_Trfase_II"/>
</dbReference>
<comment type="similarity">
    <text evidence="4 10">Belongs to the galactose-1-phosphate uridylyltransferase type 2 family.</text>
</comment>
<dbReference type="InterPro" id="IPR005849">
    <property type="entry name" value="GalP_Utransf_N"/>
</dbReference>
<proteinExistence type="inferred from homology"/>
<dbReference type="PROSITE" id="PS01163">
    <property type="entry name" value="GAL_P_UDP_TRANSF_II"/>
    <property type="match status" value="1"/>
</dbReference>
<dbReference type="EMBL" id="AZGE01000010">
    <property type="protein sequence ID" value="KRM15550.1"/>
    <property type="molecule type" value="Genomic_DNA"/>
</dbReference>
<dbReference type="Pfam" id="PF01087">
    <property type="entry name" value="GalP_UDP_transf"/>
    <property type="match status" value="1"/>
</dbReference>
<keyword evidence="9 10" id="KW-0119">Carbohydrate metabolism</keyword>
<evidence type="ECO:0000256" key="10">
    <source>
        <dbReference type="HAMAP-Rule" id="MF_00571"/>
    </source>
</evidence>
<dbReference type="RefSeq" id="WP_056984464.1">
    <property type="nucleotide sequence ID" value="NZ_AZGE01000010.1"/>
</dbReference>
<evidence type="ECO:0000256" key="9">
    <source>
        <dbReference type="ARBA" id="ARBA00023277"/>
    </source>
</evidence>
<dbReference type="PANTHER" id="PTHR39191">
    <property type="entry name" value="GALACTOSE-1-PHOSPHATE URIDYLYLTRANSFERASE"/>
    <property type="match status" value="1"/>
</dbReference>
<evidence type="ECO:0000256" key="3">
    <source>
        <dbReference type="ARBA" id="ARBA00004947"/>
    </source>
</evidence>
<comment type="catalytic activity">
    <reaction evidence="1 10">
        <text>alpha-D-galactose 1-phosphate + UDP-alpha-D-glucose = alpha-D-glucose 1-phosphate + UDP-alpha-D-galactose</text>
        <dbReference type="Rhea" id="RHEA:13989"/>
        <dbReference type="ChEBI" id="CHEBI:58336"/>
        <dbReference type="ChEBI" id="CHEBI:58601"/>
        <dbReference type="ChEBI" id="CHEBI:58885"/>
        <dbReference type="ChEBI" id="CHEBI:66914"/>
        <dbReference type="EC" id="2.7.7.12"/>
    </reaction>
</comment>
<dbReference type="NCBIfam" id="TIGR01239">
    <property type="entry name" value="galT_2"/>
    <property type="match status" value="1"/>
</dbReference>
<evidence type="ECO:0000313" key="14">
    <source>
        <dbReference type="Proteomes" id="UP000050973"/>
    </source>
</evidence>
<evidence type="ECO:0000256" key="5">
    <source>
        <dbReference type="ARBA" id="ARBA00022490"/>
    </source>
</evidence>
<dbReference type="PIRSF" id="PIRSF006005">
    <property type="entry name" value="GalT_BS"/>
    <property type="match status" value="1"/>
</dbReference>
<reference evidence="13 14" key="1">
    <citation type="journal article" date="2015" name="Genome Announc.">
        <title>Expanding the biotechnology potential of lactobacilli through comparative genomics of 213 strains and associated genera.</title>
        <authorList>
            <person name="Sun Z."/>
            <person name="Harris H.M."/>
            <person name="McCann A."/>
            <person name="Guo C."/>
            <person name="Argimon S."/>
            <person name="Zhang W."/>
            <person name="Yang X."/>
            <person name="Jeffery I.B."/>
            <person name="Cooney J.C."/>
            <person name="Kagawa T.F."/>
            <person name="Liu W."/>
            <person name="Song Y."/>
            <person name="Salvetti E."/>
            <person name="Wrobel A."/>
            <person name="Rasinkangas P."/>
            <person name="Parkhill J."/>
            <person name="Rea M.C."/>
            <person name="O'Sullivan O."/>
            <person name="Ritari J."/>
            <person name="Douillard F.P."/>
            <person name="Paul Ross R."/>
            <person name="Yang R."/>
            <person name="Briner A.E."/>
            <person name="Felis G.E."/>
            <person name="de Vos W.M."/>
            <person name="Barrangou R."/>
            <person name="Klaenhammer T.R."/>
            <person name="Caufield P.W."/>
            <person name="Cui Y."/>
            <person name="Zhang H."/>
            <person name="O'Toole P.W."/>
        </authorList>
    </citation>
    <scope>NUCLEOTIDE SEQUENCE [LARGE SCALE GENOMIC DNA]</scope>
    <source>
        <strain evidence="13 14">DSM 4864</strain>
    </source>
</reference>
<dbReference type="AlphaFoldDB" id="A0A0R1WC69"/>
<accession>A0A0R1WC69</accession>
<dbReference type="HAMAP" id="MF_00571">
    <property type="entry name" value="GalP_UDP_trans"/>
    <property type="match status" value="1"/>
</dbReference>
<dbReference type="InterPro" id="IPR023425">
    <property type="entry name" value="GalP_uridyl_Trfase_II_CS"/>
</dbReference>
<dbReference type="Proteomes" id="UP000050973">
    <property type="component" value="Unassembled WGS sequence"/>
</dbReference>
<comment type="caution">
    <text evidence="13">The sequence shown here is derived from an EMBL/GenBank/DDBJ whole genome shotgun (WGS) entry which is preliminary data.</text>
</comment>
<evidence type="ECO:0000256" key="4">
    <source>
        <dbReference type="ARBA" id="ARBA00008706"/>
    </source>
</evidence>
<evidence type="ECO:0000256" key="1">
    <source>
        <dbReference type="ARBA" id="ARBA00001107"/>
    </source>
</evidence>
<keyword evidence="7 10" id="KW-0548">Nucleotidyltransferase</keyword>
<dbReference type="PANTHER" id="PTHR39191:SF1">
    <property type="entry name" value="DUF4922 DOMAIN-CONTAINING PROTEIN"/>
    <property type="match status" value="1"/>
</dbReference>
<dbReference type="EC" id="2.7.7.12" evidence="10"/>
<keyword evidence="8 10" id="KW-0299">Galactose metabolism</keyword>
<evidence type="ECO:0000256" key="8">
    <source>
        <dbReference type="ARBA" id="ARBA00023144"/>
    </source>
</evidence>
<comment type="subcellular location">
    <subcellularLocation>
        <location evidence="2 10">Cytoplasm</location>
    </subcellularLocation>
</comment>
<dbReference type="UniPathway" id="UPA00214"/>
<protein>
    <recommendedName>
        <fullName evidence="10">Galactose-1-phosphate uridylyltransferase</fullName>
        <shortName evidence="10">Gal-1-P uridylyltransferase</shortName>
        <ecNumber evidence="10">2.7.7.12</ecNumber>
    </recommendedName>
    <alternativeName>
        <fullName evidence="10">UDP-glucose--hexose-1-phosphate uridylyltransferase</fullName>
    </alternativeName>
</protein>
<evidence type="ECO:0000256" key="7">
    <source>
        <dbReference type="ARBA" id="ARBA00022695"/>
    </source>
</evidence>
<dbReference type="InterPro" id="IPR005850">
    <property type="entry name" value="GalP_Utransf_C"/>
</dbReference>
<evidence type="ECO:0000256" key="2">
    <source>
        <dbReference type="ARBA" id="ARBA00004496"/>
    </source>
</evidence>
<gene>
    <name evidence="10" type="primary">galT</name>
    <name evidence="13" type="ORF">FC49_GL000332</name>
</gene>